<dbReference type="PANTHER" id="PTHR15822">
    <property type="entry name" value="TRAF AND TNF RECEPTOR-ASSOCIATED PROTEIN"/>
    <property type="match status" value="1"/>
</dbReference>
<evidence type="ECO:0000256" key="2">
    <source>
        <dbReference type="ARBA" id="ARBA00001946"/>
    </source>
</evidence>
<evidence type="ECO:0000256" key="8">
    <source>
        <dbReference type="ARBA" id="ARBA00023204"/>
    </source>
</evidence>
<evidence type="ECO:0000256" key="4">
    <source>
        <dbReference type="ARBA" id="ARBA00022723"/>
    </source>
</evidence>
<keyword evidence="11" id="KW-1185">Reference proteome</keyword>
<dbReference type="InterPro" id="IPR036691">
    <property type="entry name" value="Endo/exonu/phosph_ase_sf"/>
</dbReference>
<dbReference type="SUPFAM" id="SSF56219">
    <property type="entry name" value="DNase I-like"/>
    <property type="match status" value="1"/>
</dbReference>
<gene>
    <name evidence="10" type="ORF">CIK00_05770</name>
</gene>
<dbReference type="InterPro" id="IPR005135">
    <property type="entry name" value="Endo/exonuclease/phosphatase"/>
</dbReference>
<reference evidence="10 11" key="1">
    <citation type="journal article" date="2018" name="Syst. Appl. Microbiol.">
        <title>Photobacterium carnosum sp. nov., isolated from spoiled modified atmosphere packaged poultry meat.</title>
        <authorList>
            <person name="Hilgarth M."/>
            <person name="Fuertes S."/>
            <person name="Ehrmann M."/>
            <person name="Vogel R.F."/>
        </authorList>
    </citation>
    <scope>NUCLEOTIDE SEQUENCE [LARGE SCALE GENOMIC DNA]</scope>
    <source>
        <strain evidence="10 11">TMW 2.2021</strain>
    </source>
</reference>
<dbReference type="EMBL" id="NPIB01000004">
    <property type="protein sequence ID" value="PLC58896.1"/>
    <property type="molecule type" value="Genomic_DNA"/>
</dbReference>
<evidence type="ECO:0000256" key="3">
    <source>
        <dbReference type="ARBA" id="ARBA00022722"/>
    </source>
</evidence>
<dbReference type="GO" id="GO:0016787">
    <property type="term" value="F:hydrolase activity"/>
    <property type="evidence" value="ECO:0007669"/>
    <property type="project" value="UniProtKB-KW"/>
</dbReference>
<comment type="cofactor">
    <cofactor evidence="2">
        <name>Mg(2+)</name>
        <dbReference type="ChEBI" id="CHEBI:18420"/>
    </cofactor>
</comment>
<comment type="cofactor">
    <cofactor evidence="1">
        <name>Mn(2+)</name>
        <dbReference type="ChEBI" id="CHEBI:29035"/>
    </cofactor>
</comment>
<evidence type="ECO:0000256" key="5">
    <source>
        <dbReference type="ARBA" id="ARBA00022763"/>
    </source>
</evidence>
<keyword evidence="8" id="KW-0234">DNA repair</keyword>
<sequence length="309" mass="35562">MPSFFTWILLFVSLTVRNSYAQPFTLMSWNMQWLSTKPASPIARSTADYHVLQQLFTTYSPDILAFQEVDSAEALYRVINKQQYKIYLSDRIHNTQDSFTKNNQYTGFAIRRNIIVDDIADLSQLSSPAIATGITMPFRNKLRYGSVIKVTMNKQPILLLNLHLKSGCFTAKQLSKHKSKACKTLAQQLTLVKQWINTQHQKSRSFIIVGDFNHRIIDKQSFVNKITDNPTMINQLSSSINANCTVKLTTKIPRYRTYKKLIDHLFATTNINALSQHQIKYDKQQLSQFTLSDHCPLLFTLSIDLTKNI</sequence>
<dbReference type="AlphaFoldDB" id="A0A2N4UV50"/>
<name>A0A2N4UV50_9GAMM</name>
<comment type="caution">
    <text evidence="10">The sequence shown here is derived from an EMBL/GenBank/DDBJ whole genome shotgun (WGS) entry which is preliminary data.</text>
</comment>
<keyword evidence="4" id="KW-0479">Metal-binding</keyword>
<dbReference type="GO" id="GO:0046872">
    <property type="term" value="F:metal ion binding"/>
    <property type="evidence" value="ECO:0007669"/>
    <property type="project" value="UniProtKB-KW"/>
</dbReference>
<keyword evidence="6" id="KW-0378">Hydrolase</keyword>
<dbReference type="InterPro" id="IPR051547">
    <property type="entry name" value="TDP2-like"/>
</dbReference>
<evidence type="ECO:0000259" key="9">
    <source>
        <dbReference type="Pfam" id="PF03372"/>
    </source>
</evidence>
<dbReference type="Pfam" id="PF03372">
    <property type="entry name" value="Exo_endo_phos"/>
    <property type="match status" value="1"/>
</dbReference>
<evidence type="ECO:0000256" key="6">
    <source>
        <dbReference type="ARBA" id="ARBA00022801"/>
    </source>
</evidence>
<evidence type="ECO:0000256" key="7">
    <source>
        <dbReference type="ARBA" id="ARBA00022842"/>
    </source>
</evidence>
<dbReference type="GO" id="GO:0004518">
    <property type="term" value="F:nuclease activity"/>
    <property type="evidence" value="ECO:0007669"/>
    <property type="project" value="UniProtKB-KW"/>
</dbReference>
<feature type="domain" description="Endonuclease/exonuclease/phosphatase" evidence="9">
    <location>
        <begin position="27"/>
        <end position="294"/>
    </location>
</feature>
<organism evidence="10 11">
    <name type="scientific">Photobacterium carnosum</name>
    <dbReference type="NCBI Taxonomy" id="2023717"/>
    <lineage>
        <taxon>Bacteria</taxon>
        <taxon>Pseudomonadati</taxon>
        <taxon>Pseudomonadota</taxon>
        <taxon>Gammaproteobacteria</taxon>
        <taxon>Vibrionales</taxon>
        <taxon>Vibrionaceae</taxon>
        <taxon>Photobacterium</taxon>
    </lineage>
</organism>
<evidence type="ECO:0000313" key="10">
    <source>
        <dbReference type="EMBL" id="PLC58896.1"/>
    </source>
</evidence>
<protein>
    <recommendedName>
        <fullName evidence="9">Endonuclease/exonuclease/phosphatase domain-containing protein</fullName>
    </recommendedName>
</protein>
<keyword evidence="3" id="KW-0540">Nuclease</keyword>
<dbReference type="Proteomes" id="UP000234420">
    <property type="component" value="Unassembled WGS sequence"/>
</dbReference>
<evidence type="ECO:0000313" key="11">
    <source>
        <dbReference type="Proteomes" id="UP000234420"/>
    </source>
</evidence>
<dbReference type="Gene3D" id="3.60.10.10">
    <property type="entry name" value="Endonuclease/exonuclease/phosphatase"/>
    <property type="match status" value="1"/>
</dbReference>
<keyword evidence="7" id="KW-0460">Magnesium</keyword>
<keyword evidence="5" id="KW-0227">DNA damage</keyword>
<evidence type="ECO:0000256" key="1">
    <source>
        <dbReference type="ARBA" id="ARBA00001936"/>
    </source>
</evidence>
<dbReference type="GO" id="GO:0006281">
    <property type="term" value="P:DNA repair"/>
    <property type="evidence" value="ECO:0007669"/>
    <property type="project" value="UniProtKB-KW"/>
</dbReference>
<proteinExistence type="predicted"/>
<dbReference type="PANTHER" id="PTHR15822:SF4">
    <property type="entry name" value="TYROSYL-DNA PHOSPHODIESTERASE 2"/>
    <property type="match status" value="1"/>
</dbReference>
<accession>A0A2N4UV50</accession>